<organism evidence="2 3">
    <name type="scientific">Geomonas subterranea</name>
    <dbReference type="NCBI Taxonomy" id="2847989"/>
    <lineage>
        <taxon>Bacteria</taxon>
        <taxon>Pseudomonadati</taxon>
        <taxon>Thermodesulfobacteriota</taxon>
        <taxon>Desulfuromonadia</taxon>
        <taxon>Geobacterales</taxon>
        <taxon>Geobacteraceae</taxon>
        <taxon>Geomonas</taxon>
    </lineage>
</organism>
<sequence>MKRLDHFDYEALAVREWWHLNEVLDVLTCLEMEIKGYFDFEEWSEVYMKLWNKYYWYITDLISDDTLLPCYTSEETWENASRDGGVPGHAWDTGTTCIEVRNIIAAISSNNKANIRLDILAKLLAGTPTKELVKLPTLEINAGDNIILDLDYDEPVSHIVTEKLKVSVSQYRFAKTTQSWDLKFERVELNGVKNLAGMAYIKVLLDNPGVPMSVIEIQARPNPEAIKGSAFCIEREFATENDADRHSGQMVRNGESKAKSMANLRQRLLELLQERTELNSDYDYIGLESIDEEVELIEREIDRLRSSKEDDPEVKRNRDKVKKNIKDALKNIKELEMKAGFTDAPLFKYLNGHIKTGNKCEYTPPMINPPQWSFY</sequence>
<evidence type="ECO:0000313" key="2">
    <source>
        <dbReference type="EMBL" id="QXE92431.1"/>
    </source>
</evidence>
<proteinExistence type="predicted"/>
<gene>
    <name evidence="2" type="ORF">KP001_07875</name>
</gene>
<keyword evidence="1" id="KW-0175">Coiled coil</keyword>
<dbReference type="EMBL" id="CP077683">
    <property type="protein sequence ID" value="QXE92431.1"/>
    <property type="molecule type" value="Genomic_DNA"/>
</dbReference>
<evidence type="ECO:0000256" key="1">
    <source>
        <dbReference type="SAM" id="Coils"/>
    </source>
</evidence>
<name>A0ABX8LNB7_9BACT</name>
<dbReference type="RefSeq" id="WP_217288983.1">
    <property type="nucleotide sequence ID" value="NZ_CP077683.1"/>
</dbReference>
<keyword evidence="3" id="KW-1185">Reference proteome</keyword>
<dbReference type="Proteomes" id="UP000683559">
    <property type="component" value="Chromosome"/>
</dbReference>
<reference evidence="2 3" key="1">
    <citation type="submission" date="2021-06" db="EMBL/GenBank/DDBJ databases">
        <title>Gemonas diversity in paddy soil.</title>
        <authorList>
            <person name="Liu G."/>
        </authorList>
    </citation>
    <scope>NUCLEOTIDE SEQUENCE [LARGE SCALE GENOMIC DNA]</scope>
    <source>
        <strain evidence="2 3">RG2</strain>
    </source>
</reference>
<accession>A0ABX8LNB7</accession>
<feature type="coiled-coil region" evidence="1">
    <location>
        <begin position="261"/>
        <end position="338"/>
    </location>
</feature>
<evidence type="ECO:0000313" key="3">
    <source>
        <dbReference type="Proteomes" id="UP000683559"/>
    </source>
</evidence>
<protein>
    <submittedName>
        <fullName evidence="2">Uncharacterized protein</fullName>
    </submittedName>
</protein>